<comment type="subcellular location">
    <subcellularLocation>
        <location evidence="1">Membrane</location>
        <topology evidence="1">Multi-pass membrane protein</topology>
    </subcellularLocation>
</comment>
<dbReference type="GO" id="GO:0016020">
    <property type="term" value="C:membrane"/>
    <property type="evidence" value="ECO:0007669"/>
    <property type="project" value="UniProtKB-SubCell"/>
</dbReference>
<evidence type="ECO:0000313" key="8">
    <source>
        <dbReference type="EMBL" id="GGD39979.1"/>
    </source>
</evidence>
<evidence type="ECO:0000256" key="6">
    <source>
        <dbReference type="SAM" id="Phobius"/>
    </source>
</evidence>
<sequence length="295" mass="31161">MTDETPHAGPWRLGLLLLGNAALAMGPLLVRLADTGPVAAGFWRLTLALPVILLLGWRERGKGSFGRTGVWFVIAAGVFFALDIAAWHIGIERTRLGNAALFGNSGSVILVVWSLLAARRVPYRAELGAIAAAVVGSALLMGGSLEIGRENLIGDLFSLLAGMLYATYILMLRHLRGRVGSWTLLSVSVTAGVPVLFAIAYALGEQIVPTDWTPLIVLSVLSQIVGQGVLIWALFWFRPLVIGLALLTQPAIAAFTGWIAFGETLSPGDVVGMVLMATALVLARIAGPRAGPARP</sequence>
<dbReference type="EMBL" id="BMIO01000003">
    <property type="protein sequence ID" value="GGD39979.1"/>
    <property type="molecule type" value="Genomic_DNA"/>
</dbReference>
<gene>
    <name evidence="8" type="ORF">GCM10010989_12700</name>
</gene>
<feature type="transmembrane region" description="Helical" evidence="6">
    <location>
        <begin position="12"/>
        <end position="32"/>
    </location>
</feature>
<feature type="domain" description="EamA" evidence="7">
    <location>
        <begin position="153"/>
        <end position="283"/>
    </location>
</feature>
<evidence type="ECO:0000313" key="9">
    <source>
        <dbReference type="Proteomes" id="UP000598997"/>
    </source>
</evidence>
<dbReference type="Proteomes" id="UP000598997">
    <property type="component" value="Unassembled WGS sequence"/>
</dbReference>
<dbReference type="PANTHER" id="PTHR32322:SF2">
    <property type="entry name" value="EAMA DOMAIN-CONTAINING PROTEIN"/>
    <property type="match status" value="1"/>
</dbReference>
<protein>
    <submittedName>
        <fullName evidence="8">Membrane protein</fullName>
    </submittedName>
</protein>
<feature type="transmembrane region" description="Helical" evidence="6">
    <location>
        <begin position="215"/>
        <end position="235"/>
    </location>
</feature>
<feature type="transmembrane region" description="Helical" evidence="6">
    <location>
        <begin position="267"/>
        <end position="287"/>
    </location>
</feature>
<keyword evidence="4 6" id="KW-1133">Transmembrane helix</keyword>
<accession>A0A916YD62</accession>
<evidence type="ECO:0000256" key="2">
    <source>
        <dbReference type="ARBA" id="ARBA00007362"/>
    </source>
</evidence>
<comment type="similarity">
    <text evidence="2">Belongs to the EamA transporter family.</text>
</comment>
<organism evidence="8 9">
    <name type="scientific">Croceicoccus pelagius</name>
    <dbReference type="NCBI Taxonomy" id="1703341"/>
    <lineage>
        <taxon>Bacteria</taxon>
        <taxon>Pseudomonadati</taxon>
        <taxon>Pseudomonadota</taxon>
        <taxon>Alphaproteobacteria</taxon>
        <taxon>Sphingomonadales</taxon>
        <taxon>Erythrobacteraceae</taxon>
        <taxon>Croceicoccus</taxon>
    </lineage>
</organism>
<proteinExistence type="inferred from homology"/>
<dbReference type="OrthoDB" id="8770617at2"/>
<evidence type="ECO:0000256" key="5">
    <source>
        <dbReference type="ARBA" id="ARBA00023136"/>
    </source>
</evidence>
<feature type="transmembrane region" description="Helical" evidence="6">
    <location>
        <begin position="38"/>
        <end position="57"/>
    </location>
</feature>
<evidence type="ECO:0000256" key="3">
    <source>
        <dbReference type="ARBA" id="ARBA00022692"/>
    </source>
</evidence>
<name>A0A916YD62_9SPHN</name>
<dbReference type="SUPFAM" id="SSF103481">
    <property type="entry name" value="Multidrug resistance efflux transporter EmrE"/>
    <property type="match status" value="2"/>
</dbReference>
<evidence type="ECO:0000259" key="7">
    <source>
        <dbReference type="Pfam" id="PF00892"/>
    </source>
</evidence>
<keyword evidence="3 6" id="KW-0812">Transmembrane</keyword>
<keyword evidence="5 6" id="KW-0472">Membrane</keyword>
<comment type="caution">
    <text evidence="8">The sequence shown here is derived from an EMBL/GenBank/DDBJ whole genome shotgun (WGS) entry which is preliminary data.</text>
</comment>
<keyword evidence="9" id="KW-1185">Reference proteome</keyword>
<reference evidence="8 9" key="1">
    <citation type="journal article" date="2014" name="Int. J. Syst. Evol. Microbiol.">
        <title>Complete genome sequence of Corynebacterium casei LMG S-19264T (=DSM 44701T), isolated from a smear-ripened cheese.</title>
        <authorList>
            <consortium name="US DOE Joint Genome Institute (JGI-PGF)"/>
            <person name="Walter F."/>
            <person name="Albersmeier A."/>
            <person name="Kalinowski J."/>
            <person name="Ruckert C."/>
        </authorList>
    </citation>
    <scope>NUCLEOTIDE SEQUENCE [LARGE SCALE GENOMIC DNA]</scope>
    <source>
        <strain evidence="8 9">CGMCC 1.15358</strain>
    </source>
</reference>
<feature type="transmembrane region" description="Helical" evidence="6">
    <location>
        <begin position="151"/>
        <end position="170"/>
    </location>
</feature>
<dbReference type="PANTHER" id="PTHR32322">
    <property type="entry name" value="INNER MEMBRANE TRANSPORTER"/>
    <property type="match status" value="1"/>
</dbReference>
<feature type="transmembrane region" description="Helical" evidence="6">
    <location>
        <begin position="96"/>
        <end position="115"/>
    </location>
</feature>
<evidence type="ECO:0000256" key="1">
    <source>
        <dbReference type="ARBA" id="ARBA00004141"/>
    </source>
</evidence>
<dbReference type="InterPro" id="IPR050638">
    <property type="entry name" value="AA-Vitamin_Transporters"/>
</dbReference>
<dbReference type="InterPro" id="IPR037185">
    <property type="entry name" value="EmrE-like"/>
</dbReference>
<feature type="transmembrane region" description="Helical" evidence="6">
    <location>
        <begin position="127"/>
        <end position="145"/>
    </location>
</feature>
<feature type="transmembrane region" description="Helical" evidence="6">
    <location>
        <begin position="240"/>
        <end position="261"/>
    </location>
</feature>
<dbReference type="AlphaFoldDB" id="A0A916YD62"/>
<dbReference type="InterPro" id="IPR000620">
    <property type="entry name" value="EamA_dom"/>
</dbReference>
<evidence type="ECO:0000256" key="4">
    <source>
        <dbReference type="ARBA" id="ARBA00022989"/>
    </source>
</evidence>
<feature type="transmembrane region" description="Helical" evidence="6">
    <location>
        <begin position="182"/>
        <end position="203"/>
    </location>
</feature>
<dbReference type="Pfam" id="PF00892">
    <property type="entry name" value="EamA"/>
    <property type="match status" value="2"/>
</dbReference>
<dbReference type="RefSeq" id="WP_066763409.1">
    <property type="nucleotide sequence ID" value="NZ_BMIO01000003.1"/>
</dbReference>
<feature type="transmembrane region" description="Helical" evidence="6">
    <location>
        <begin position="69"/>
        <end position="90"/>
    </location>
</feature>
<feature type="domain" description="EamA" evidence="7">
    <location>
        <begin position="15"/>
        <end position="141"/>
    </location>
</feature>